<gene>
    <name evidence="2" type="ORF">MANES_08G026800</name>
</gene>
<feature type="compositionally biased region" description="Basic and acidic residues" evidence="1">
    <location>
        <begin position="40"/>
        <end position="63"/>
    </location>
</feature>
<accession>A0A2C9VF63</accession>
<sequence length="81" mass="9037">MRPQKEYNLNVVLQVKAHLFDSCSLPLCCLLVARKAESSEATEHEQIREATRSQEVHAQEASKPELQPARVGTLTKPANPN</sequence>
<dbReference type="AlphaFoldDB" id="A0A2C9VF63"/>
<evidence type="ECO:0000256" key="1">
    <source>
        <dbReference type="SAM" id="MobiDB-lite"/>
    </source>
</evidence>
<dbReference type="EMBL" id="CM004394">
    <property type="protein sequence ID" value="OAY42920.1"/>
    <property type="molecule type" value="Genomic_DNA"/>
</dbReference>
<feature type="region of interest" description="Disordered" evidence="1">
    <location>
        <begin position="40"/>
        <end position="81"/>
    </location>
</feature>
<reference evidence="2" key="1">
    <citation type="submission" date="2016-02" db="EMBL/GenBank/DDBJ databases">
        <title>WGS assembly of Manihot esculenta.</title>
        <authorList>
            <person name="Bredeson J.V."/>
            <person name="Prochnik S.E."/>
            <person name="Lyons J.B."/>
            <person name="Schmutz J."/>
            <person name="Grimwood J."/>
            <person name="Vrebalov J."/>
            <person name="Bart R.S."/>
            <person name="Amuge T."/>
            <person name="Ferguson M.E."/>
            <person name="Green R."/>
            <person name="Putnam N."/>
            <person name="Stites J."/>
            <person name="Rounsley S."/>
            <person name="Rokhsar D.S."/>
        </authorList>
    </citation>
    <scope>NUCLEOTIDE SEQUENCE [LARGE SCALE GENOMIC DNA]</scope>
    <source>
        <tissue evidence="2">Leaf</tissue>
    </source>
</reference>
<organism evidence="2">
    <name type="scientific">Manihot esculenta</name>
    <name type="common">Cassava</name>
    <name type="synonym">Jatropha manihot</name>
    <dbReference type="NCBI Taxonomy" id="3983"/>
    <lineage>
        <taxon>Eukaryota</taxon>
        <taxon>Viridiplantae</taxon>
        <taxon>Streptophyta</taxon>
        <taxon>Embryophyta</taxon>
        <taxon>Tracheophyta</taxon>
        <taxon>Spermatophyta</taxon>
        <taxon>Magnoliopsida</taxon>
        <taxon>eudicotyledons</taxon>
        <taxon>Gunneridae</taxon>
        <taxon>Pentapetalae</taxon>
        <taxon>rosids</taxon>
        <taxon>fabids</taxon>
        <taxon>Malpighiales</taxon>
        <taxon>Euphorbiaceae</taxon>
        <taxon>Crotonoideae</taxon>
        <taxon>Manihoteae</taxon>
        <taxon>Manihot</taxon>
    </lineage>
</organism>
<proteinExistence type="predicted"/>
<evidence type="ECO:0000313" key="2">
    <source>
        <dbReference type="EMBL" id="OAY42920.1"/>
    </source>
</evidence>
<protein>
    <submittedName>
        <fullName evidence="2">Uncharacterized protein</fullName>
    </submittedName>
</protein>
<name>A0A2C9VF63_MANES</name>